<proteinExistence type="predicted"/>
<name>A0A8T0IZJ2_CERPU</name>
<sequence>MNVTRGGDNWGNGREKWNVEGVEPVKREWNGALRVRCRVRTALRGTCRVRRELVVGRGGGGSRARNFDRTQEGWGRNPAHCVYSRRRLSLCALPFAPRPSPSPLPPSGLGTMGPGTHARTQSPVVNVLT</sequence>
<evidence type="ECO:0000313" key="1">
    <source>
        <dbReference type="EMBL" id="KAG0589144.1"/>
    </source>
</evidence>
<keyword evidence="2" id="KW-1185">Reference proteome</keyword>
<protein>
    <submittedName>
        <fullName evidence="1">Uncharacterized protein</fullName>
    </submittedName>
</protein>
<reference evidence="1" key="1">
    <citation type="submission" date="2020-06" db="EMBL/GenBank/DDBJ databases">
        <title>WGS assembly of Ceratodon purpureus strain R40.</title>
        <authorList>
            <person name="Carey S.B."/>
            <person name="Jenkins J."/>
            <person name="Shu S."/>
            <person name="Lovell J.T."/>
            <person name="Sreedasyam A."/>
            <person name="Maumus F."/>
            <person name="Tiley G.P."/>
            <person name="Fernandez-Pozo N."/>
            <person name="Barry K."/>
            <person name="Chen C."/>
            <person name="Wang M."/>
            <person name="Lipzen A."/>
            <person name="Daum C."/>
            <person name="Saski C.A."/>
            <person name="Payton A.C."/>
            <person name="Mcbreen J.C."/>
            <person name="Conrad R.E."/>
            <person name="Kollar L.M."/>
            <person name="Olsson S."/>
            <person name="Huttunen S."/>
            <person name="Landis J.B."/>
            <person name="Wickett N.J."/>
            <person name="Johnson M.G."/>
            <person name="Rensing S.A."/>
            <person name="Grimwood J."/>
            <person name="Schmutz J."/>
            <person name="Mcdaniel S.F."/>
        </authorList>
    </citation>
    <scope>NUCLEOTIDE SEQUENCE</scope>
    <source>
        <strain evidence="1">R40</strain>
    </source>
</reference>
<dbReference type="Proteomes" id="UP000822688">
    <property type="component" value="Chromosome 2"/>
</dbReference>
<accession>A0A8T0IZJ2</accession>
<organism evidence="1 2">
    <name type="scientific">Ceratodon purpureus</name>
    <name type="common">Fire moss</name>
    <name type="synonym">Dicranum purpureum</name>
    <dbReference type="NCBI Taxonomy" id="3225"/>
    <lineage>
        <taxon>Eukaryota</taxon>
        <taxon>Viridiplantae</taxon>
        <taxon>Streptophyta</taxon>
        <taxon>Embryophyta</taxon>
        <taxon>Bryophyta</taxon>
        <taxon>Bryophytina</taxon>
        <taxon>Bryopsida</taxon>
        <taxon>Dicranidae</taxon>
        <taxon>Pseudoditrichales</taxon>
        <taxon>Ditrichaceae</taxon>
        <taxon>Ceratodon</taxon>
    </lineage>
</organism>
<comment type="caution">
    <text evidence="1">The sequence shown here is derived from an EMBL/GenBank/DDBJ whole genome shotgun (WGS) entry which is preliminary data.</text>
</comment>
<dbReference type="EMBL" id="CM026422">
    <property type="protein sequence ID" value="KAG0589144.1"/>
    <property type="molecule type" value="Genomic_DNA"/>
</dbReference>
<dbReference type="AlphaFoldDB" id="A0A8T0IZJ2"/>
<evidence type="ECO:0000313" key="2">
    <source>
        <dbReference type="Proteomes" id="UP000822688"/>
    </source>
</evidence>
<gene>
    <name evidence="1" type="ORF">KC19_2G294600</name>
</gene>